<protein>
    <submittedName>
        <fullName evidence="5">Unannotated protein</fullName>
    </submittedName>
</protein>
<dbReference type="PANTHER" id="PTHR47894">
    <property type="entry name" value="HTH-TYPE TRANSCRIPTIONAL REGULATOR GADX"/>
    <property type="match status" value="1"/>
</dbReference>
<feature type="domain" description="HTH araC/xylS-type" evidence="4">
    <location>
        <begin position="225"/>
        <end position="319"/>
    </location>
</feature>
<dbReference type="InterPro" id="IPR018060">
    <property type="entry name" value="HTH_AraC"/>
</dbReference>
<dbReference type="SUPFAM" id="SSF46689">
    <property type="entry name" value="Homeodomain-like"/>
    <property type="match status" value="1"/>
</dbReference>
<dbReference type="Gene3D" id="1.10.10.60">
    <property type="entry name" value="Homeodomain-like"/>
    <property type="match status" value="1"/>
</dbReference>
<gene>
    <name evidence="5" type="ORF">UFOPK2761_01235</name>
</gene>
<dbReference type="Pfam" id="PF12833">
    <property type="entry name" value="HTH_18"/>
    <property type="match status" value="1"/>
</dbReference>
<dbReference type="GO" id="GO:0003700">
    <property type="term" value="F:DNA-binding transcription factor activity"/>
    <property type="evidence" value="ECO:0007669"/>
    <property type="project" value="InterPro"/>
</dbReference>
<evidence type="ECO:0000256" key="1">
    <source>
        <dbReference type="ARBA" id="ARBA00023015"/>
    </source>
</evidence>
<dbReference type="InterPro" id="IPR009057">
    <property type="entry name" value="Homeodomain-like_sf"/>
</dbReference>
<keyword evidence="1" id="KW-0805">Transcription regulation</keyword>
<dbReference type="GO" id="GO:0005829">
    <property type="term" value="C:cytosol"/>
    <property type="evidence" value="ECO:0007669"/>
    <property type="project" value="TreeGrafter"/>
</dbReference>
<dbReference type="PANTHER" id="PTHR47894:SF1">
    <property type="entry name" value="HTH-TYPE TRANSCRIPTIONAL REGULATOR VQSM"/>
    <property type="match status" value="1"/>
</dbReference>
<proteinExistence type="predicted"/>
<evidence type="ECO:0000313" key="5">
    <source>
        <dbReference type="EMBL" id="CAB4740621.1"/>
    </source>
</evidence>
<dbReference type="PROSITE" id="PS01124">
    <property type="entry name" value="HTH_ARAC_FAMILY_2"/>
    <property type="match status" value="1"/>
</dbReference>
<dbReference type="EMBL" id="CAEZYQ010000008">
    <property type="protein sequence ID" value="CAB4740621.1"/>
    <property type="molecule type" value="Genomic_DNA"/>
</dbReference>
<evidence type="ECO:0000259" key="4">
    <source>
        <dbReference type="PROSITE" id="PS01124"/>
    </source>
</evidence>
<accession>A0A6J6T0I1</accession>
<name>A0A6J6T0I1_9ZZZZ</name>
<dbReference type="Pfam" id="PF12625">
    <property type="entry name" value="Arabinose_bd"/>
    <property type="match status" value="1"/>
</dbReference>
<keyword evidence="3" id="KW-0804">Transcription</keyword>
<keyword evidence="2" id="KW-0238">DNA-binding</keyword>
<evidence type="ECO:0000256" key="3">
    <source>
        <dbReference type="ARBA" id="ARBA00023163"/>
    </source>
</evidence>
<sequence length="319" mass="33873">MSRTLPPPGATAWDFPRSAAGVRHLVAYAERAGLPVEPLLVGSGLRVEDLDRVQVVTAAQELRVVRALARLLPDSGADVGRRYTAASFGVMGWAMRASATLGEAVGIALSFIDLSFAFVIPQARLEGETGEERVVAELDATALPRDVRRWLLERDATAVATVLTSLVPGGVGLVQVVEGDRATLTFPARELDRPLVRERGADHAAAAAACQALALPRRERTGVVADVRVLVAQRLREGAPMAEVAAALGVTERTLRRRLAAEGTGYRALVEEVRSGLAAELLAVGLPVADVAARLGYAETAPLTRAHRRWTGRPPSAAR</sequence>
<dbReference type="GO" id="GO:0000976">
    <property type="term" value="F:transcription cis-regulatory region binding"/>
    <property type="evidence" value="ECO:0007669"/>
    <property type="project" value="TreeGrafter"/>
</dbReference>
<organism evidence="5">
    <name type="scientific">freshwater metagenome</name>
    <dbReference type="NCBI Taxonomy" id="449393"/>
    <lineage>
        <taxon>unclassified sequences</taxon>
        <taxon>metagenomes</taxon>
        <taxon>ecological metagenomes</taxon>
    </lineage>
</organism>
<evidence type="ECO:0000256" key="2">
    <source>
        <dbReference type="ARBA" id="ARBA00023125"/>
    </source>
</evidence>
<dbReference type="AlphaFoldDB" id="A0A6J6T0I1"/>
<dbReference type="InterPro" id="IPR032687">
    <property type="entry name" value="AraC-type_N"/>
</dbReference>
<reference evidence="5" key="1">
    <citation type="submission" date="2020-05" db="EMBL/GenBank/DDBJ databases">
        <authorList>
            <person name="Chiriac C."/>
            <person name="Salcher M."/>
            <person name="Ghai R."/>
            <person name="Kavagutti S V."/>
        </authorList>
    </citation>
    <scope>NUCLEOTIDE SEQUENCE</scope>
</reference>
<dbReference type="SMART" id="SM00342">
    <property type="entry name" value="HTH_ARAC"/>
    <property type="match status" value="1"/>
</dbReference>